<gene>
    <name evidence="2" type="ORF">P2G67_09220</name>
</gene>
<sequence>MKSLCISGASADSCEFAGRIIYGSGLTPAKPLQHGRMIDMRTWHQRAGPLLLSGEPLGRLWERTAEELLLVNLSDGAWGWCEAESVWALDYWANLDPSIHFLLLCEPPEKVLAAALLQGEAAPDFHWQLEDWRARHSRMLEFYLTHPERCLLVDAWEAQTCPVALVECINERWQLLPTASSATEIEQSTATNSPAFELCKTMVATVLSKELATLEELRQEIEAAQLPLSDTTAGRLERHQIELPVSTLGFFKQLLDDRVQVHAERQARVQAELELDKVKADLNDSAIVIDNLVAEKGELAEQLYCAQQELDAQNQKAAQIKKEIDDLLREKAALSTTLTEQLGLQKECEQLLVSLHEAQERLEQSSTQREQESASFAREREELQAAVKLAQQEANSEVEALRHKQRHSERETERLQQECERLVTSLYEAQERLEQSIVQRDQDNTTFVRERDTLQTELEQTRYKANSEVEELRQKQRLSERETERLQQECETLLLKLHQTQDSLEKSTQESQRRDHSLQELRQRLHNLKGKAGPAYAADWAVAALPQANRLEMQFEQLLLDGVEHDRLNANMEHDDKRVNLLVETVEGQRWTIDSNRLPSINSLPLSWRQSATDLLPLLHCSLPREGLSHREIKQWERAFTSLREVLSERTPQLVFESAELRNSQINPDYEHLWIRLRKAQFANSSPNDWHFRISCANVSPHAFGREPKLEVPQQELQLLKGWFEEGRDDFGAKLELRFAIPDAMDLGVWIRLPRQDQHLIQSLVLQLPAIIESLEQKPTSFGRPAEDWKQLAESMRRILQAQAT</sequence>
<dbReference type="Proteomes" id="UP001215503">
    <property type="component" value="Unassembled WGS sequence"/>
</dbReference>
<keyword evidence="1" id="KW-0175">Coiled coil</keyword>
<comment type="caution">
    <text evidence="2">The sequence shown here is derived from an EMBL/GenBank/DDBJ whole genome shotgun (WGS) entry which is preliminary data.</text>
</comment>
<proteinExistence type="predicted"/>
<evidence type="ECO:0000313" key="2">
    <source>
        <dbReference type="EMBL" id="MDF2096153.1"/>
    </source>
</evidence>
<protein>
    <submittedName>
        <fullName evidence="2">Uncharacterized protein</fullName>
    </submittedName>
</protein>
<dbReference type="RefSeq" id="WP_275822296.1">
    <property type="nucleotide sequence ID" value="NZ_JARHUD010000005.1"/>
</dbReference>
<feature type="coiled-coil region" evidence="1">
    <location>
        <begin position="303"/>
        <end position="489"/>
    </location>
</feature>
<name>A0ABT5YMT0_9PROT</name>
<reference evidence="2 3" key="1">
    <citation type="submission" date="2023-03" db="EMBL/GenBank/DDBJ databases">
        <title>Fodinicurvata sp. CAU 1616 isolated from sea sendiment.</title>
        <authorList>
            <person name="Kim W."/>
        </authorList>
    </citation>
    <scope>NUCLEOTIDE SEQUENCE [LARGE SCALE GENOMIC DNA]</scope>
    <source>
        <strain evidence="2 3">CAU 1616</strain>
    </source>
</reference>
<dbReference type="EMBL" id="JARHUD010000005">
    <property type="protein sequence ID" value="MDF2096153.1"/>
    <property type="molecule type" value="Genomic_DNA"/>
</dbReference>
<keyword evidence="3" id="KW-1185">Reference proteome</keyword>
<evidence type="ECO:0000313" key="3">
    <source>
        <dbReference type="Proteomes" id="UP001215503"/>
    </source>
</evidence>
<organism evidence="2 3">
    <name type="scientific">Aquibaculum arenosum</name>
    <dbReference type="NCBI Taxonomy" id="3032591"/>
    <lineage>
        <taxon>Bacteria</taxon>
        <taxon>Pseudomonadati</taxon>
        <taxon>Pseudomonadota</taxon>
        <taxon>Alphaproteobacteria</taxon>
        <taxon>Rhodospirillales</taxon>
        <taxon>Rhodovibrionaceae</taxon>
        <taxon>Aquibaculum</taxon>
    </lineage>
</organism>
<evidence type="ECO:0000256" key="1">
    <source>
        <dbReference type="SAM" id="Coils"/>
    </source>
</evidence>
<accession>A0ABT5YMT0</accession>